<gene>
    <name evidence="2" type="ORF">EYB53_004775</name>
</gene>
<sequence>MSCQLLTRGLTYWFPPEGDVVVGYVSAARTRVVAAAPVCSPERLAEVTRAFATDAASHGERVCYFGAQAPLLDALAWQTPTARMVLGAEPGWDPAHWPNVLRRKASLRAQLARARHKGVTVVAVDPEVARCEPAGGGDLWERAPCKDAHAKARRRLRKGAQGAHGARPSAKTFAPLRHDHRGVPVAVTGASTATEKVNCA</sequence>
<comment type="caution">
    <text evidence="2">The sequence shown here is derived from an EMBL/GenBank/DDBJ whole genome shotgun (WGS) entry which is preliminary data.</text>
</comment>
<evidence type="ECO:0000259" key="1">
    <source>
        <dbReference type="Pfam" id="PF09924"/>
    </source>
</evidence>
<organism evidence="2 3">
    <name type="scientific">Candidatus Chloroploca mongolica</name>
    <dbReference type="NCBI Taxonomy" id="2528176"/>
    <lineage>
        <taxon>Bacteria</taxon>
        <taxon>Bacillati</taxon>
        <taxon>Chloroflexota</taxon>
        <taxon>Chloroflexia</taxon>
        <taxon>Chloroflexales</taxon>
        <taxon>Chloroflexineae</taxon>
        <taxon>Oscillochloridaceae</taxon>
        <taxon>Candidatus Chloroploca</taxon>
    </lineage>
</organism>
<proteinExistence type="predicted"/>
<protein>
    <submittedName>
        <fullName evidence="2">DUF2156 domain-containing protein</fullName>
    </submittedName>
</protein>
<dbReference type="Proteomes" id="UP001193081">
    <property type="component" value="Unassembled WGS sequence"/>
</dbReference>
<evidence type="ECO:0000313" key="2">
    <source>
        <dbReference type="EMBL" id="MBP1465015.1"/>
    </source>
</evidence>
<dbReference type="InterPro" id="IPR024320">
    <property type="entry name" value="LPG_synthase_C"/>
</dbReference>
<dbReference type="EMBL" id="SIJK02000005">
    <property type="protein sequence ID" value="MBP1465015.1"/>
    <property type="molecule type" value="Genomic_DNA"/>
</dbReference>
<feature type="domain" description="Phosphatidylglycerol lysyltransferase C-terminal" evidence="1">
    <location>
        <begin position="5"/>
        <end position="126"/>
    </location>
</feature>
<dbReference type="Pfam" id="PF09924">
    <property type="entry name" value="LPG_synthase_C"/>
    <property type="match status" value="1"/>
</dbReference>
<keyword evidence="3" id="KW-1185">Reference proteome</keyword>
<name>A0ABS4D6F2_9CHLR</name>
<reference evidence="2 3" key="1">
    <citation type="submission" date="2021-03" db="EMBL/GenBank/DDBJ databases">
        <authorList>
            <person name="Grouzdev D.S."/>
        </authorList>
    </citation>
    <scope>NUCLEOTIDE SEQUENCE [LARGE SCALE GENOMIC DNA]</scope>
    <source>
        <strain evidence="2 3">M50-1</strain>
    </source>
</reference>
<accession>A0ABS4D6F2</accession>
<evidence type="ECO:0000313" key="3">
    <source>
        <dbReference type="Proteomes" id="UP001193081"/>
    </source>
</evidence>